<dbReference type="EC" id="2.4.1.213" evidence="3"/>
<evidence type="ECO:0000313" key="3">
    <source>
        <dbReference type="EMBL" id="MEL1264307.1"/>
    </source>
</evidence>
<dbReference type="Gene3D" id="3.90.1070.10">
    <property type="match status" value="1"/>
</dbReference>
<dbReference type="InterPro" id="IPR001830">
    <property type="entry name" value="Glyco_trans_20"/>
</dbReference>
<dbReference type="SFLD" id="SFLDS00003">
    <property type="entry name" value="Haloacid_Dehalogenase"/>
    <property type="match status" value="1"/>
</dbReference>
<dbReference type="InterPro" id="IPR023214">
    <property type="entry name" value="HAD_sf"/>
</dbReference>
<dbReference type="NCBIfam" id="TIGR02398">
    <property type="entry name" value="gluc_glyc_Psyn"/>
    <property type="match status" value="1"/>
</dbReference>
<dbReference type="InterPro" id="IPR006380">
    <property type="entry name" value="SPP-like_dom"/>
</dbReference>
<dbReference type="Pfam" id="PF00982">
    <property type="entry name" value="Glyco_transf_20"/>
    <property type="match status" value="1"/>
</dbReference>
<dbReference type="PANTHER" id="PTHR10788:SF106">
    <property type="entry name" value="BCDNA.GH08860"/>
    <property type="match status" value="1"/>
</dbReference>
<name>A0ABU9IZ91_9GAMM</name>
<comment type="caution">
    <text evidence="3">The sequence shown here is derived from an EMBL/GenBank/DDBJ whole genome shotgun (WGS) entry which is preliminary data.</text>
</comment>
<dbReference type="Gene3D" id="3.40.50.2000">
    <property type="entry name" value="Glycogen Phosphorylase B"/>
    <property type="match status" value="2"/>
</dbReference>
<keyword evidence="4" id="KW-1185">Reference proteome</keyword>
<dbReference type="CDD" id="cd03788">
    <property type="entry name" value="GT20_TPS"/>
    <property type="match status" value="1"/>
</dbReference>
<dbReference type="SUPFAM" id="SSF56784">
    <property type="entry name" value="HAD-like"/>
    <property type="match status" value="1"/>
</dbReference>
<dbReference type="InterPro" id="IPR036412">
    <property type="entry name" value="HAD-like_sf"/>
</dbReference>
<reference evidence="3 4" key="1">
    <citation type="submission" date="2024-04" db="EMBL/GenBank/DDBJ databases">
        <title>Draft genome sequence of Pseudoxanthomonas putridarboris WD12.</title>
        <authorList>
            <person name="Oh J."/>
        </authorList>
    </citation>
    <scope>NUCLEOTIDE SEQUENCE [LARGE SCALE GENOMIC DNA]</scope>
    <source>
        <strain evidence="3 4">WD12</strain>
    </source>
</reference>
<keyword evidence="3" id="KW-0808">Transferase</keyword>
<evidence type="ECO:0000256" key="1">
    <source>
        <dbReference type="ARBA" id="ARBA00008799"/>
    </source>
</evidence>
<dbReference type="GO" id="GO:0033828">
    <property type="term" value="F:glucosylglycerol-phosphate synthase activity"/>
    <property type="evidence" value="ECO:0007669"/>
    <property type="project" value="UniProtKB-EC"/>
</dbReference>
<evidence type="ECO:0000259" key="2">
    <source>
        <dbReference type="Pfam" id="PF05116"/>
    </source>
</evidence>
<evidence type="ECO:0000313" key="4">
    <source>
        <dbReference type="Proteomes" id="UP001459204"/>
    </source>
</evidence>
<accession>A0ABU9IZ91</accession>
<proteinExistence type="inferred from homology"/>
<dbReference type="EMBL" id="JBBWWT010000003">
    <property type="protein sequence ID" value="MEL1264307.1"/>
    <property type="molecule type" value="Genomic_DNA"/>
</dbReference>
<dbReference type="Proteomes" id="UP001459204">
    <property type="component" value="Unassembled WGS sequence"/>
</dbReference>
<dbReference type="SFLD" id="SFLDG01140">
    <property type="entry name" value="C2.B:_Phosphomannomutase_and_P"/>
    <property type="match status" value="1"/>
</dbReference>
<dbReference type="Pfam" id="PF05116">
    <property type="entry name" value="S6PP"/>
    <property type="match status" value="1"/>
</dbReference>
<feature type="domain" description="Sucrose phosphatase-like" evidence="2">
    <location>
        <begin position="9"/>
        <end position="244"/>
    </location>
</feature>
<dbReference type="SUPFAM" id="SSF53756">
    <property type="entry name" value="UDP-Glycosyltransferase/glycogen phosphorylase"/>
    <property type="match status" value="1"/>
</dbReference>
<dbReference type="Gene3D" id="3.40.50.1000">
    <property type="entry name" value="HAD superfamily/HAD-like"/>
    <property type="match status" value="1"/>
</dbReference>
<dbReference type="RefSeq" id="WP_341725499.1">
    <property type="nucleotide sequence ID" value="NZ_JBBWWT010000003.1"/>
</dbReference>
<protein>
    <submittedName>
        <fullName evidence="3">Glucosylglycerol-phosphate synthase</fullName>
        <ecNumber evidence="3">2.4.1.213</ecNumber>
    </submittedName>
</protein>
<gene>
    <name evidence="3" type="primary">ggpS</name>
    <name evidence="3" type="ORF">AAD027_07985</name>
</gene>
<dbReference type="PANTHER" id="PTHR10788">
    <property type="entry name" value="TREHALOSE-6-PHOSPHATE SYNTHASE"/>
    <property type="match status" value="1"/>
</dbReference>
<dbReference type="InterPro" id="IPR012764">
    <property type="entry name" value="Gluc_glyc_Psyn"/>
</dbReference>
<keyword evidence="3" id="KW-0328">Glycosyltransferase</keyword>
<sequence>MSLMTSTPPLLLATDLDGTFLAGDAEARMQLYHLVDAHPDVRLAWVTGRGREAVLPLLADPALPRPDFIICDVGATVLSTRDMRAIQPLQSQIEARWPGEHVVAEAMRRFPMLVRQDVPQERRCSYYCHPEELRPLRAQIEAVAASLGCEVLYSADRYLDILPRDTRKGSTLSALVAKLEMGPGQVLVAGDTLNDLSMYGEGFAGVCVGDSEPALLEATAGLPRVLHADEPGCGGILQAIAHFELLDARDYAVPVRTHGKAELVMVYHRLPYEEHVVDGKRLRRPHSSPNGIIPSLLSFFSDGHPGSWVAWTVDDAKRPAFETHVPVDPERYPGLTATHVPLSKAEVDVFYKRFSKEAFWPVINSFWERARFNEDDWRLFKQVNRRFAEAAAAEAAPGATVWLHDYNLWMVPSVLRELRPDVKIAFFHHTQFPSADIFSILPWRREILGSLLACDYIGFHIPRHVENFTDAVRSTFPVEVVSRASCAPRFLTYGCAVGVDSMATELSLDGRRVRLGAHPIGTDVGRIEACLKTEEVSDDIRRIRGEIGERKLVLSIERLDYTKGILQKLHAFERLLEESPELQGKVTLVMVCVPAAKEMTVYRPLQQQIEQAVGRINGRMSQLDWTPVRFFSRVLPFADVVAHYAAADVMWITPLRDGLNLVAKEFVAVQGLRRGDGVLVLSEFAGAAAELKGALLTNPHDPADLSRVLRHALMMPLVERKDRKRRLFDIVRHYDLARWGRDFLEGVAAT</sequence>
<comment type="similarity">
    <text evidence="1">Belongs to the glycosyltransferase 20 family.</text>
</comment>
<organism evidence="3 4">
    <name type="scientific">Pseudoxanthomonas putridarboris</name>
    <dbReference type="NCBI Taxonomy" id="752605"/>
    <lineage>
        <taxon>Bacteria</taxon>
        <taxon>Pseudomonadati</taxon>
        <taxon>Pseudomonadota</taxon>
        <taxon>Gammaproteobacteria</taxon>
        <taxon>Lysobacterales</taxon>
        <taxon>Lysobacteraceae</taxon>
        <taxon>Pseudoxanthomonas</taxon>
    </lineage>
</organism>
<dbReference type="SFLD" id="SFLDG01141">
    <property type="entry name" value="C2.B.1:_Sucrose_Phosphatase_Li"/>
    <property type="match status" value="1"/>
</dbReference>